<evidence type="ECO:0000256" key="6">
    <source>
        <dbReference type="ARBA" id="ARBA00023157"/>
    </source>
</evidence>
<comment type="similarity">
    <text evidence="2">Belongs to the plant rapid alkalinization factor (RALF) family.</text>
</comment>
<keyword evidence="6" id="KW-1015">Disulfide bond</keyword>
<evidence type="ECO:0000256" key="2">
    <source>
        <dbReference type="ARBA" id="ARBA00009178"/>
    </source>
</evidence>
<dbReference type="GO" id="GO:0040008">
    <property type="term" value="P:regulation of growth"/>
    <property type="evidence" value="ECO:0007669"/>
    <property type="project" value="UniProtKB-ARBA"/>
</dbReference>
<evidence type="ECO:0000313" key="10">
    <source>
        <dbReference type="Proteomes" id="UP001168877"/>
    </source>
</evidence>
<organism evidence="9 10">
    <name type="scientific">Acer saccharum</name>
    <name type="common">Sugar maple</name>
    <dbReference type="NCBI Taxonomy" id="4024"/>
    <lineage>
        <taxon>Eukaryota</taxon>
        <taxon>Viridiplantae</taxon>
        <taxon>Streptophyta</taxon>
        <taxon>Embryophyta</taxon>
        <taxon>Tracheophyta</taxon>
        <taxon>Spermatophyta</taxon>
        <taxon>Magnoliopsida</taxon>
        <taxon>eudicotyledons</taxon>
        <taxon>Gunneridae</taxon>
        <taxon>Pentapetalae</taxon>
        <taxon>rosids</taxon>
        <taxon>malvids</taxon>
        <taxon>Sapindales</taxon>
        <taxon>Sapindaceae</taxon>
        <taxon>Hippocastanoideae</taxon>
        <taxon>Acereae</taxon>
        <taxon>Acer</taxon>
    </lineage>
</organism>
<keyword evidence="5 8" id="KW-0732">Signal</keyword>
<evidence type="ECO:0000256" key="8">
    <source>
        <dbReference type="SAM" id="SignalP"/>
    </source>
</evidence>
<proteinExistence type="inferred from homology"/>
<dbReference type="PANTHER" id="PTHR34270:SF3">
    <property type="entry name" value="PROTEIN RALF-LIKE 16-RELATED"/>
    <property type="match status" value="1"/>
</dbReference>
<dbReference type="AlphaFoldDB" id="A0AA39RTQ4"/>
<evidence type="ECO:0000256" key="5">
    <source>
        <dbReference type="ARBA" id="ARBA00022729"/>
    </source>
</evidence>
<keyword evidence="10" id="KW-1185">Reference proteome</keyword>
<dbReference type="Pfam" id="PF05498">
    <property type="entry name" value="RALF"/>
    <property type="match status" value="1"/>
</dbReference>
<dbReference type="GO" id="GO:0005576">
    <property type="term" value="C:extracellular region"/>
    <property type="evidence" value="ECO:0007669"/>
    <property type="project" value="UniProtKB-SubCell"/>
</dbReference>
<feature type="signal peptide" evidence="8">
    <location>
        <begin position="1"/>
        <end position="21"/>
    </location>
</feature>
<keyword evidence="4" id="KW-0372">Hormone</keyword>
<comment type="subcellular location">
    <subcellularLocation>
        <location evidence="1">Secreted</location>
    </subcellularLocation>
</comment>
<reference evidence="9" key="1">
    <citation type="journal article" date="2022" name="Plant J.">
        <title>Strategies of tolerance reflected in two North American maple genomes.</title>
        <authorList>
            <person name="McEvoy S.L."/>
            <person name="Sezen U.U."/>
            <person name="Trouern-Trend A."/>
            <person name="McMahon S.M."/>
            <person name="Schaberg P.G."/>
            <person name="Yang J."/>
            <person name="Wegrzyn J.L."/>
            <person name="Swenson N.G."/>
        </authorList>
    </citation>
    <scope>NUCLEOTIDE SEQUENCE</scope>
    <source>
        <strain evidence="9">NS2018</strain>
    </source>
</reference>
<accession>A0AA39RTQ4</accession>
<dbReference type="Proteomes" id="UP001168877">
    <property type="component" value="Unassembled WGS sequence"/>
</dbReference>
<sequence>MIVFGLWMLLVCTVFVKETEAQNINYGAIGRDVNPGCSQQHPRQCTQGPPTNRYTRGCNAANHCRGGKNLVFSPPPVCYAVVTMKEDENN</sequence>
<comment type="caution">
    <text evidence="9">The sequence shown here is derived from an EMBL/GenBank/DDBJ whole genome shotgun (WGS) entry which is preliminary data.</text>
</comment>
<keyword evidence="3" id="KW-0964">Secreted</keyword>
<evidence type="ECO:0008006" key="11">
    <source>
        <dbReference type="Google" id="ProtNLM"/>
    </source>
</evidence>
<dbReference type="EMBL" id="JAUESC010000385">
    <property type="protein sequence ID" value="KAK0579801.1"/>
    <property type="molecule type" value="Genomic_DNA"/>
</dbReference>
<evidence type="ECO:0000256" key="3">
    <source>
        <dbReference type="ARBA" id="ARBA00022525"/>
    </source>
</evidence>
<reference evidence="9" key="2">
    <citation type="submission" date="2023-06" db="EMBL/GenBank/DDBJ databases">
        <authorList>
            <person name="Swenson N.G."/>
            <person name="Wegrzyn J.L."/>
            <person name="Mcevoy S.L."/>
        </authorList>
    </citation>
    <scope>NUCLEOTIDE SEQUENCE</scope>
    <source>
        <strain evidence="9">NS2018</strain>
        <tissue evidence="9">Leaf</tissue>
    </source>
</reference>
<evidence type="ECO:0000256" key="1">
    <source>
        <dbReference type="ARBA" id="ARBA00004613"/>
    </source>
</evidence>
<dbReference type="PANTHER" id="PTHR34270">
    <property type="entry name" value="PROTEIN RALF-LIKE 15-RELATED"/>
    <property type="match status" value="1"/>
</dbReference>
<comment type="function">
    <text evidence="7">Cell signaling peptide that may regulate plant stress, growth, and development. Mediates a rapid alkalinization of extracellular space by mediating a transient increase in the cytoplasmic Ca(2+) concentration leading to a calcium-dependent signaling events through a cell surface receptor and a concomitant activation of some intracellular mitogen-activated protein kinases.</text>
</comment>
<dbReference type="InterPro" id="IPR008801">
    <property type="entry name" value="RALF"/>
</dbReference>
<evidence type="ECO:0000313" key="9">
    <source>
        <dbReference type="EMBL" id="KAK0579801.1"/>
    </source>
</evidence>
<evidence type="ECO:0000256" key="7">
    <source>
        <dbReference type="ARBA" id="ARBA00037228"/>
    </source>
</evidence>
<gene>
    <name evidence="9" type="ORF">LWI29_031636</name>
</gene>
<feature type="chain" id="PRO_5041391941" description="Rapid ALkalinization Factor" evidence="8">
    <location>
        <begin position="22"/>
        <end position="90"/>
    </location>
</feature>
<dbReference type="GO" id="GO:0005179">
    <property type="term" value="F:hormone activity"/>
    <property type="evidence" value="ECO:0007669"/>
    <property type="project" value="UniProtKB-KW"/>
</dbReference>
<evidence type="ECO:0000256" key="4">
    <source>
        <dbReference type="ARBA" id="ARBA00022702"/>
    </source>
</evidence>
<protein>
    <recommendedName>
        <fullName evidence="11">Rapid ALkalinization Factor</fullName>
    </recommendedName>
</protein>
<name>A0AA39RTQ4_ACESA</name>